<feature type="compositionally biased region" description="Basic and acidic residues" evidence="1">
    <location>
        <begin position="42"/>
        <end position="57"/>
    </location>
</feature>
<protein>
    <submittedName>
        <fullName evidence="2">Uncharacterized protein</fullName>
    </submittedName>
</protein>
<organism evidence="2 3">
    <name type="scientific">Solanum commersonii</name>
    <name type="common">Commerson's wild potato</name>
    <name type="synonym">Commerson's nightshade</name>
    <dbReference type="NCBI Taxonomy" id="4109"/>
    <lineage>
        <taxon>Eukaryota</taxon>
        <taxon>Viridiplantae</taxon>
        <taxon>Streptophyta</taxon>
        <taxon>Embryophyta</taxon>
        <taxon>Tracheophyta</taxon>
        <taxon>Spermatophyta</taxon>
        <taxon>Magnoliopsida</taxon>
        <taxon>eudicotyledons</taxon>
        <taxon>Gunneridae</taxon>
        <taxon>Pentapetalae</taxon>
        <taxon>asterids</taxon>
        <taxon>lamiids</taxon>
        <taxon>Solanales</taxon>
        <taxon>Solanaceae</taxon>
        <taxon>Solanoideae</taxon>
        <taxon>Solaneae</taxon>
        <taxon>Solanum</taxon>
    </lineage>
</organism>
<gene>
    <name evidence="2" type="ORF">H5410_057523</name>
</gene>
<accession>A0A9J5WPZ3</accession>
<proteinExistence type="predicted"/>
<reference evidence="2 3" key="1">
    <citation type="submission" date="2020-09" db="EMBL/GenBank/DDBJ databases">
        <title>De no assembly of potato wild relative species, Solanum commersonii.</title>
        <authorList>
            <person name="Cho K."/>
        </authorList>
    </citation>
    <scope>NUCLEOTIDE SEQUENCE [LARGE SCALE GENOMIC DNA]</scope>
    <source>
        <strain evidence="2">LZ3.2</strain>
        <tissue evidence="2">Leaf</tissue>
    </source>
</reference>
<dbReference type="EMBL" id="JACXVP010000011">
    <property type="protein sequence ID" value="KAG5577389.1"/>
    <property type="molecule type" value="Genomic_DNA"/>
</dbReference>
<keyword evidence="3" id="KW-1185">Reference proteome</keyword>
<comment type="caution">
    <text evidence="2">The sequence shown here is derived from an EMBL/GenBank/DDBJ whole genome shotgun (WGS) entry which is preliminary data.</text>
</comment>
<feature type="region of interest" description="Disordered" evidence="1">
    <location>
        <begin position="32"/>
        <end position="71"/>
    </location>
</feature>
<dbReference type="Proteomes" id="UP000824120">
    <property type="component" value="Chromosome 11"/>
</dbReference>
<sequence length="98" mass="11184">MPLTSLDQIYNPIEYPSWAELRFKRLRDPAIMANQSSKKRKSEKEVHASSKAKDAKTPKKRGRKVAPPILRPTLPVGDGMELFKDTIFAPYLNMPKCN</sequence>
<evidence type="ECO:0000313" key="2">
    <source>
        <dbReference type="EMBL" id="KAG5577389.1"/>
    </source>
</evidence>
<evidence type="ECO:0000313" key="3">
    <source>
        <dbReference type="Proteomes" id="UP000824120"/>
    </source>
</evidence>
<evidence type="ECO:0000256" key="1">
    <source>
        <dbReference type="SAM" id="MobiDB-lite"/>
    </source>
</evidence>
<dbReference type="AlphaFoldDB" id="A0A9J5WPZ3"/>
<name>A0A9J5WPZ3_SOLCO</name>